<evidence type="ECO:0000256" key="2">
    <source>
        <dbReference type="ARBA" id="ARBA00022475"/>
    </source>
</evidence>
<dbReference type="EMBL" id="JAHVAH010000001">
    <property type="protein sequence ID" value="MBW0145729.1"/>
    <property type="molecule type" value="Genomic_DNA"/>
</dbReference>
<dbReference type="PANTHER" id="PTHR30213">
    <property type="entry name" value="INNER MEMBRANE PROTEIN YHJD"/>
    <property type="match status" value="1"/>
</dbReference>
<feature type="transmembrane region" description="Helical" evidence="7">
    <location>
        <begin position="240"/>
        <end position="261"/>
    </location>
</feature>
<feature type="transmembrane region" description="Helical" evidence="7">
    <location>
        <begin position="273"/>
        <end position="295"/>
    </location>
</feature>
<evidence type="ECO:0000256" key="5">
    <source>
        <dbReference type="ARBA" id="ARBA00023136"/>
    </source>
</evidence>
<keyword evidence="4 7" id="KW-1133">Transmembrane helix</keyword>
<feature type="transmembrane region" description="Helical" evidence="7">
    <location>
        <begin position="120"/>
        <end position="140"/>
    </location>
</feature>
<proteinExistence type="predicted"/>
<evidence type="ECO:0000256" key="3">
    <source>
        <dbReference type="ARBA" id="ARBA00022692"/>
    </source>
</evidence>
<evidence type="ECO:0000313" key="8">
    <source>
        <dbReference type="EMBL" id="MBW0145729.1"/>
    </source>
</evidence>
<keyword evidence="5 7" id="KW-0472">Membrane</keyword>
<organism evidence="8 9">
    <name type="scientific">Sphingomicrobium clamense</name>
    <dbReference type="NCBI Taxonomy" id="2851013"/>
    <lineage>
        <taxon>Bacteria</taxon>
        <taxon>Pseudomonadati</taxon>
        <taxon>Pseudomonadota</taxon>
        <taxon>Alphaproteobacteria</taxon>
        <taxon>Sphingomonadales</taxon>
        <taxon>Sphingomonadaceae</taxon>
        <taxon>Sphingomicrobium</taxon>
    </lineage>
</organism>
<name>A0ABS6V856_9SPHN</name>
<feature type="transmembrane region" description="Helical" evidence="7">
    <location>
        <begin position="207"/>
        <end position="228"/>
    </location>
</feature>
<keyword evidence="3 7" id="KW-0812">Transmembrane</keyword>
<dbReference type="RefSeq" id="WP_218633613.1">
    <property type="nucleotide sequence ID" value="NZ_JAHVAH010000001.1"/>
</dbReference>
<evidence type="ECO:0000256" key="6">
    <source>
        <dbReference type="SAM" id="MobiDB-lite"/>
    </source>
</evidence>
<feature type="transmembrane region" description="Helical" evidence="7">
    <location>
        <begin position="59"/>
        <end position="81"/>
    </location>
</feature>
<feature type="transmembrane region" description="Helical" evidence="7">
    <location>
        <begin position="161"/>
        <end position="187"/>
    </location>
</feature>
<dbReference type="Pfam" id="PF03631">
    <property type="entry name" value="Virul_fac_BrkB"/>
    <property type="match status" value="1"/>
</dbReference>
<reference evidence="8 9" key="1">
    <citation type="submission" date="2021-07" db="EMBL/GenBank/DDBJ databases">
        <title>The draft genome sequence of Sphingomicrobium sp. B8.</title>
        <authorList>
            <person name="Mu L."/>
        </authorList>
    </citation>
    <scope>NUCLEOTIDE SEQUENCE [LARGE SCALE GENOMIC DNA]</scope>
    <source>
        <strain evidence="8 9">B8</strain>
    </source>
</reference>
<dbReference type="Proteomes" id="UP000698028">
    <property type="component" value="Unassembled WGS sequence"/>
</dbReference>
<sequence>MTGRSPESPEARRKRSAAIHARFGKEALKRKFSKENTLTVLKRVGVGVYSDGFVHAGNLAYISLLALFPFIILATAVAQLLGRDGSSDSAILTILSQLPPNVAEVLAGPLFDVANARSGLLLWFGALVGLWTAASFIETIRDILRRAYGVKYSAPFWEYRLGSIGMIVGAVVLLMAAFAATVALTGLQHAINEAVPFTDDVATDLGLYRLIPAAALFGTIYLIFFLLTPTRYRKRQCKKWPGAALVTVWWLITVELLPNAIGLFGGYERTYGSIAGVMITLIFFYIVGFGVVIGAELNAALADSGDTALKGEHYEGPYVSELQIEDLGEDEEDPDEELDCDEEGNRR</sequence>
<evidence type="ECO:0000313" key="9">
    <source>
        <dbReference type="Proteomes" id="UP000698028"/>
    </source>
</evidence>
<evidence type="ECO:0000256" key="7">
    <source>
        <dbReference type="SAM" id="Phobius"/>
    </source>
</evidence>
<comment type="subcellular location">
    <subcellularLocation>
        <location evidence="1">Cell membrane</location>
        <topology evidence="1">Multi-pass membrane protein</topology>
    </subcellularLocation>
</comment>
<comment type="caution">
    <text evidence="8">The sequence shown here is derived from an EMBL/GenBank/DDBJ whole genome shotgun (WGS) entry which is preliminary data.</text>
</comment>
<evidence type="ECO:0000256" key="1">
    <source>
        <dbReference type="ARBA" id="ARBA00004651"/>
    </source>
</evidence>
<evidence type="ECO:0000256" key="4">
    <source>
        <dbReference type="ARBA" id="ARBA00022989"/>
    </source>
</evidence>
<keyword evidence="9" id="KW-1185">Reference proteome</keyword>
<gene>
    <name evidence="8" type="ORF">KTQ36_10550</name>
</gene>
<keyword evidence="2" id="KW-1003">Cell membrane</keyword>
<feature type="region of interest" description="Disordered" evidence="6">
    <location>
        <begin position="325"/>
        <end position="347"/>
    </location>
</feature>
<accession>A0ABS6V856</accession>
<dbReference type="PANTHER" id="PTHR30213:SF0">
    <property type="entry name" value="UPF0761 MEMBRANE PROTEIN YIHY"/>
    <property type="match status" value="1"/>
</dbReference>
<dbReference type="InterPro" id="IPR017039">
    <property type="entry name" value="Virul_fac_BrkB"/>
</dbReference>
<dbReference type="NCBIfam" id="TIGR00765">
    <property type="entry name" value="yihY_not_rbn"/>
    <property type="match status" value="1"/>
</dbReference>
<protein>
    <submittedName>
        <fullName evidence="8">YihY/virulence factor BrkB family protein</fullName>
    </submittedName>
</protein>